<proteinExistence type="predicted"/>
<dbReference type="SUPFAM" id="SSF48403">
    <property type="entry name" value="Ankyrin repeat"/>
    <property type="match status" value="1"/>
</dbReference>
<dbReference type="AlphaFoldDB" id="A0A132NQP9"/>
<dbReference type="PANTHER" id="PTHR24120">
    <property type="entry name" value="GH07239P"/>
    <property type="match status" value="1"/>
</dbReference>
<sequence length="707" mass="78112">MRQQQCQGPMSKNELMVAAFEGRTADVRALLHLYAGLADANGQTAMMFAASAGRIECVRLLVEKERRMQVSTGETALMFAAYNNQEAIVSFLLPYEKRMQDAGGQTALMSSVYKRSVGCFRLLLEAEAGIQGKDGATALMIASRLGWTDLVDLARHKEACLTDNSGMTALMFAAQTGKWQCGQMLISQEGGMRSVIGRSALMIAAAAGHIEMVRLLTSVEAGLQDAQGHTALMYAAYSGRAQAVEALLNYESGCRDNNHNTALLLAIQNYHVECAILLVETEEALRNSQGQSPLDLAKALGLTKIVNEIIHFCQRRLKLSASLVRTTANVPFTLAENSIRKLSPDCIMNGSLKTPTMTPAPVINEIKDSQMLVEELEHTGAEGNVLDSEIKGLIDFYENSSDLIDATQPKHPSIDGESRTQLKALPSTNLHSVSKPANDTPSRSSGPGHTIRTKSRNNSYQHDTFNQCEIQETISQLSQRIDTISDSLSNQEHRIEELIGMMGKVLNLPHEQAEGKPNPEELWEATRQLVKQNESQMTALGYNLRSVQKNIRGMTGDFEKFKESSKTCLKALEQRCAQMSSKIDEERSNNKRSISALQIEVAELKSRTPCRSSKSFSIVEPNNSEDENNAISPRISNYHAAHGVRRITPRSQSAVNRNSNVCSRLQHEHEQLHPFRESVDPPRGFIKRLKTAIRYIFSGIYDGDPKS</sequence>
<dbReference type="Gene3D" id="1.25.40.20">
    <property type="entry name" value="Ankyrin repeat-containing domain"/>
    <property type="match status" value="3"/>
</dbReference>
<dbReference type="EMBL" id="JXTI01000119">
    <property type="protein sequence ID" value="KWX12415.1"/>
    <property type="molecule type" value="Genomic_DNA"/>
</dbReference>
<dbReference type="PROSITE" id="PS50088">
    <property type="entry name" value="ANK_REPEAT"/>
    <property type="match status" value="1"/>
</dbReference>
<dbReference type="OrthoDB" id="1577640at2759"/>
<feature type="compositionally biased region" description="Polar residues" evidence="2">
    <location>
        <begin position="426"/>
        <end position="447"/>
    </location>
</feature>
<organism evidence="3 4">
    <name type="scientific">Giardia duodenalis assemblage B</name>
    <dbReference type="NCBI Taxonomy" id="1394984"/>
    <lineage>
        <taxon>Eukaryota</taxon>
        <taxon>Metamonada</taxon>
        <taxon>Diplomonadida</taxon>
        <taxon>Hexamitidae</taxon>
        <taxon>Giardiinae</taxon>
        <taxon>Giardia</taxon>
    </lineage>
</organism>
<gene>
    <name evidence="3" type="ORF">QR46_3624</name>
</gene>
<dbReference type="SMART" id="SM00248">
    <property type="entry name" value="ANK"/>
    <property type="match status" value="9"/>
</dbReference>
<dbReference type="Pfam" id="PF12796">
    <property type="entry name" value="Ank_2"/>
    <property type="match status" value="3"/>
</dbReference>
<feature type="repeat" description="ANK" evidence="1">
    <location>
        <begin position="41"/>
        <end position="73"/>
    </location>
</feature>
<protein>
    <submittedName>
        <fullName evidence="3">Protein 21.1</fullName>
    </submittedName>
</protein>
<keyword evidence="1" id="KW-0040">ANK repeat</keyword>
<dbReference type="InterPro" id="IPR036770">
    <property type="entry name" value="Ankyrin_rpt-contain_sf"/>
</dbReference>
<dbReference type="Proteomes" id="UP000070089">
    <property type="component" value="Unassembled WGS sequence"/>
</dbReference>
<comment type="caution">
    <text evidence="3">The sequence shown here is derived from an EMBL/GenBank/DDBJ whole genome shotgun (WGS) entry which is preliminary data.</text>
</comment>
<evidence type="ECO:0000256" key="1">
    <source>
        <dbReference type="PROSITE-ProRule" id="PRU00023"/>
    </source>
</evidence>
<name>A0A132NQP9_GIAIN</name>
<evidence type="ECO:0000313" key="4">
    <source>
        <dbReference type="Proteomes" id="UP000070089"/>
    </source>
</evidence>
<evidence type="ECO:0000256" key="2">
    <source>
        <dbReference type="SAM" id="MobiDB-lite"/>
    </source>
</evidence>
<dbReference type="InterPro" id="IPR002110">
    <property type="entry name" value="Ankyrin_rpt"/>
</dbReference>
<dbReference type="VEuPathDB" id="GiardiaDB:QR46_3624"/>
<evidence type="ECO:0000313" key="3">
    <source>
        <dbReference type="EMBL" id="KWX12415.1"/>
    </source>
</evidence>
<accession>A0A132NQP9</accession>
<reference evidence="3 4" key="1">
    <citation type="journal article" date="2015" name="Mol. Biochem. Parasitol.">
        <title>Identification of polymorphic genes for use in assemblage B genotyping assays through comparative genomics of multiple assemblage B Giardia duodenalis isolates.</title>
        <authorList>
            <person name="Wielinga C."/>
            <person name="Thompson R.C."/>
            <person name="Monis P."/>
            <person name="Ryan U."/>
        </authorList>
    </citation>
    <scope>NUCLEOTIDE SEQUENCE [LARGE SCALE GENOMIC DNA]</scope>
    <source>
        <strain evidence="3 4">BAH15c1</strain>
    </source>
</reference>
<dbReference type="PANTHER" id="PTHR24120:SF4">
    <property type="entry name" value="GH07239P"/>
    <property type="match status" value="1"/>
</dbReference>
<feature type="region of interest" description="Disordered" evidence="2">
    <location>
        <begin position="425"/>
        <end position="460"/>
    </location>
</feature>